<evidence type="ECO:0000259" key="5">
    <source>
        <dbReference type="PROSITE" id="PS50404"/>
    </source>
</evidence>
<dbReference type="Gene3D" id="3.40.30.10">
    <property type="entry name" value="Glutaredoxin"/>
    <property type="match status" value="1"/>
</dbReference>
<dbReference type="EC" id="2.5.1.18" evidence="1"/>
<dbReference type="SFLD" id="SFLDG00363">
    <property type="entry name" value="AMPS_(cytGST):_Alpha-__Mu-__Pi"/>
    <property type="match status" value="1"/>
</dbReference>
<dbReference type="InterPro" id="IPR004046">
    <property type="entry name" value="GST_C"/>
</dbReference>
<evidence type="ECO:0000313" key="7">
    <source>
        <dbReference type="EMBL" id="CAD7429487.1"/>
    </source>
</evidence>
<dbReference type="Pfam" id="PF02798">
    <property type="entry name" value="GST_N"/>
    <property type="match status" value="1"/>
</dbReference>
<dbReference type="SFLD" id="SFLDG01205">
    <property type="entry name" value="AMPS.1"/>
    <property type="match status" value="1"/>
</dbReference>
<reference evidence="7" key="1">
    <citation type="submission" date="2020-11" db="EMBL/GenBank/DDBJ databases">
        <authorList>
            <person name="Tran Van P."/>
        </authorList>
    </citation>
    <scope>NUCLEOTIDE SEQUENCE</scope>
</reference>
<feature type="domain" description="GST C-terminal" evidence="6">
    <location>
        <begin position="115"/>
        <end position="237"/>
    </location>
</feature>
<dbReference type="Gene3D" id="1.20.1050.10">
    <property type="match status" value="1"/>
</dbReference>
<dbReference type="PANTHER" id="PTHR11571">
    <property type="entry name" value="GLUTATHIONE S-TRANSFERASE"/>
    <property type="match status" value="1"/>
</dbReference>
<evidence type="ECO:0000256" key="4">
    <source>
        <dbReference type="ARBA" id="ARBA00047960"/>
    </source>
</evidence>
<dbReference type="FunFam" id="1.20.1050.10:FF:000030">
    <property type="entry name" value="Glutathione S-transferase S1"/>
    <property type="match status" value="1"/>
</dbReference>
<sequence length="237" mass="27045">MTKCKSVQIVTKDAYAPCSNPPQGLGHHEYEGDMAPKYKLTYLNFIGIGEPIRFLLSYGNQEFEDERIEFEQWPAFKSSMPFGKTPVLEIDGKRTHQSVAICRYLGKQFGLAGKDDWENLEIDTIVDTFTDFRTPIGSYYHDPDEASKDKKKGPLLSETIPYYLKKFDEIVKNNGGYFVGGKLTWADMYFVGLLGCLNGMMGQDLVEKYDNLKALNEKVLEIPTIKAWVKKRPVTRI</sequence>
<evidence type="ECO:0000259" key="6">
    <source>
        <dbReference type="PROSITE" id="PS50405"/>
    </source>
</evidence>
<evidence type="ECO:0000256" key="3">
    <source>
        <dbReference type="ARBA" id="ARBA00038317"/>
    </source>
</evidence>
<dbReference type="CDD" id="cd03039">
    <property type="entry name" value="GST_N_Sigma_like"/>
    <property type="match status" value="1"/>
</dbReference>
<evidence type="ECO:0000256" key="1">
    <source>
        <dbReference type="ARBA" id="ARBA00012452"/>
    </source>
</evidence>
<dbReference type="InterPro" id="IPR036282">
    <property type="entry name" value="Glutathione-S-Trfase_C_sf"/>
</dbReference>
<dbReference type="SFLD" id="SFLDS00019">
    <property type="entry name" value="Glutathione_Transferase_(cytos"/>
    <property type="match status" value="1"/>
</dbReference>
<dbReference type="InterPro" id="IPR050213">
    <property type="entry name" value="GST_superfamily"/>
</dbReference>
<organism evidence="7">
    <name type="scientific">Timema monikensis</name>
    <dbReference type="NCBI Taxonomy" id="170555"/>
    <lineage>
        <taxon>Eukaryota</taxon>
        <taxon>Metazoa</taxon>
        <taxon>Ecdysozoa</taxon>
        <taxon>Arthropoda</taxon>
        <taxon>Hexapoda</taxon>
        <taxon>Insecta</taxon>
        <taxon>Pterygota</taxon>
        <taxon>Neoptera</taxon>
        <taxon>Polyneoptera</taxon>
        <taxon>Phasmatodea</taxon>
        <taxon>Timematodea</taxon>
        <taxon>Timematoidea</taxon>
        <taxon>Timematidae</taxon>
        <taxon>Timema</taxon>
    </lineage>
</organism>
<dbReference type="InterPro" id="IPR010987">
    <property type="entry name" value="Glutathione-S-Trfase_C-like"/>
</dbReference>
<dbReference type="SUPFAM" id="SSF47616">
    <property type="entry name" value="GST C-terminal domain-like"/>
    <property type="match status" value="1"/>
</dbReference>
<comment type="catalytic activity">
    <reaction evidence="4">
        <text>RX + glutathione = an S-substituted glutathione + a halide anion + H(+)</text>
        <dbReference type="Rhea" id="RHEA:16437"/>
        <dbReference type="ChEBI" id="CHEBI:15378"/>
        <dbReference type="ChEBI" id="CHEBI:16042"/>
        <dbReference type="ChEBI" id="CHEBI:17792"/>
        <dbReference type="ChEBI" id="CHEBI:57925"/>
        <dbReference type="ChEBI" id="CHEBI:90779"/>
        <dbReference type="EC" id="2.5.1.18"/>
    </reaction>
</comment>
<proteinExistence type="inferred from homology"/>
<evidence type="ECO:0000256" key="2">
    <source>
        <dbReference type="ARBA" id="ARBA00022679"/>
    </source>
</evidence>
<dbReference type="GO" id="GO:0004602">
    <property type="term" value="F:glutathione peroxidase activity"/>
    <property type="evidence" value="ECO:0007669"/>
    <property type="project" value="UniProtKB-ARBA"/>
</dbReference>
<dbReference type="InterPro" id="IPR036249">
    <property type="entry name" value="Thioredoxin-like_sf"/>
</dbReference>
<name>A0A7R9E8W4_9NEOP</name>
<comment type="similarity">
    <text evidence="3">Belongs to the GST superfamily. Sigma family.</text>
</comment>
<dbReference type="SUPFAM" id="SSF52833">
    <property type="entry name" value="Thioredoxin-like"/>
    <property type="match status" value="1"/>
</dbReference>
<dbReference type="PANTHER" id="PTHR11571:SF224">
    <property type="entry name" value="HEMATOPOIETIC PROSTAGLANDIN D SYNTHASE"/>
    <property type="match status" value="1"/>
</dbReference>
<dbReference type="AlphaFoldDB" id="A0A7R9E8W4"/>
<gene>
    <name evidence="7" type="ORF">TMSB3V08_LOCUS6264</name>
</gene>
<dbReference type="FunFam" id="3.40.30.10:FF:000035">
    <property type="entry name" value="hematopoietic prostaglandin D synthase"/>
    <property type="match status" value="1"/>
</dbReference>
<dbReference type="PROSITE" id="PS50404">
    <property type="entry name" value="GST_NTER"/>
    <property type="match status" value="1"/>
</dbReference>
<dbReference type="InterPro" id="IPR004045">
    <property type="entry name" value="Glutathione_S-Trfase_N"/>
</dbReference>
<accession>A0A7R9E8W4</accession>
<keyword evidence="2" id="KW-0808">Transferase</keyword>
<dbReference type="GO" id="GO:0006749">
    <property type="term" value="P:glutathione metabolic process"/>
    <property type="evidence" value="ECO:0007669"/>
    <property type="project" value="TreeGrafter"/>
</dbReference>
<dbReference type="GO" id="GO:0004364">
    <property type="term" value="F:glutathione transferase activity"/>
    <property type="evidence" value="ECO:0007669"/>
    <property type="project" value="UniProtKB-EC"/>
</dbReference>
<dbReference type="EMBL" id="OB794098">
    <property type="protein sequence ID" value="CAD7429487.1"/>
    <property type="molecule type" value="Genomic_DNA"/>
</dbReference>
<dbReference type="Pfam" id="PF14497">
    <property type="entry name" value="GST_C_3"/>
    <property type="match status" value="1"/>
</dbReference>
<dbReference type="CDD" id="cd03192">
    <property type="entry name" value="GST_C_Sigma_like"/>
    <property type="match status" value="1"/>
</dbReference>
<protein>
    <recommendedName>
        <fullName evidence="1">glutathione transferase</fullName>
        <ecNumber evidence="1">2.5.1.18</ecNumber>
    </recommendedName>
</protein>
<feature type="domain" description="GST N-terminal" evidence="5">
    <location>
        <begin position="36"/>
        <end position="113"/>
    </location>
</feature>
<dbReference type="PROSITE" id="PS50405">
    <property type="entry name" value="GST_CTER"/>
    <property type="match status" value="1"/>
</dbReference>
<dbReference type="InterPro" id="IPR040079">
    <property type="entry name" value="Glutathione_S-Trfase"/>
</dbReference>